<comment type="similarity">
    <text evidence="2 10">Belongs to the peptidase M14 family.</text>
</comment>
<keyword evidence="8" id="KW-0862">Zinc</keyword>
<dbReference type="EMBL" id="BT080135">
    <property type="protein sequence ID" value="ACO14559.1"/>
    <property type="molecule type" value="mRNA"/>
</dbReference>
<evidence type="ECO:0000256" key="2">
    <source>
        <dbReference type="ARBA" id="ARBA00005988"/>
    </source>
</evidence>
<sequence length="437" mass="49316">MRGITSGRWSSYLQLWLLVICIQNITTSSAGKRSLYRFTDASDVEVLARELEFKSADIWKVNRHKREIDFIANPDVARSSLEQNGGELRVLVADLDALIREERAGIHSYRSKRSTSPELDFTKFPSFEELEDYLHHIAEKHSQFVKLESHGYTHENRSLYLLKIGQINSRIEKKAMFLDAGIHAREWASVSSMAFIVSRLVDLFSDPQKMLNDVRSQVNYYIMPLANPDGYEYTRSTDRLWRKNRAPPPENSTCYGVDLNRNWNVSGYGVGASDDPCSQIYKGSEPDSEPEVITAKKLISSFSDIRHYLGFHSYGSYVLTPFGYTKKLPEDNIRLLKVGHAMREAIYAVNSRNYSVGSPAHIFYVAGGASDDYSKLSGIPTSMTIELPEVDGTGFILPSESIIDIGKEAWASLEPAAAQIVEYEDYEVQSSICVGKN</sequence>
<dbReference type="GO" id="GO:0006508">
    <property type="term" value="P:proteolysis"/>
    <property type="evidence" value="ECO:0007669"/>
    <property type="project" value="UniProtKB-KW"/>
</dbReference>
<dbReference type="GO" id="GO:0008270">
    <property type="term" value="F:zinc ion binding"/>
    <property type="evidence" value="ECO:0007669"/>
    <property type="project" value="InterPro"/>
</dbReference>
<evidence type="ECO:0000256" key="3">
    <source>
        <dbReference type="ARBA" id="ARBA00022645"/>
    </source>
</evidence>
<accession>C1BZV6</accession>
<keyword evidence="5" id="KW-0479">Metal-binding</keyword>
<evidence type="ECO:0000256" key="9">
    <source>
        <dbReference type="ARBA" id="ARBA00023049"/>
    </source>
</evidence>
<dbReference type="GO" id="GO:0005615">
    <property type="term" value="C:extracellular space"/>
    <property type="evidence" value="ECO:0007669"/>
    <property type="project" value="TreeGrafter"/>
</dbReference>
<evidence type="ECO:0000256" key="1">
    <source>
        <dbReference type="ARBA" id="ARBA00001947"/>
    </source>
</evidence>
<evidence type="ECO:0000313" key="13">
    <source>
        <dbReference type="EMBL" id="ACO14559.1"/>
    </source>
</evidence>
<keyword evidence="3 13" id="KW-0121">Carboxypeptidase</keyword>
<name>C1BZV6_CALCM</name>
<proteinExistence type="evidence at transcript level"/>
<reference evidence="13" key="1">
    <citation type="submission" date="2009-03" db="EMBL/GenBank/DDBJ databases">
        <title>Caligus clemensi ESTs and full-length cDNAs.</title>
        <authorList>
            <person name="Yasuike M."/>
            <person name="von Schalburg K."/>
            <person name="Cooper G."/>
            <person name="Leong J."/>
            <person name="Jones S.R.M."/>
            <person name="Koop B.F."/>
        </authorList>
    </citation>
    <scope>NUCLEOTIDE SEQUENCE</scope>
    <source>
        <tissue evidence="13">Whole</tissue>
    </source>
</reference>
<dbReference type="PANTHER" id="PTHR11705:SF143">
    <property type="entry name" value="SLL0236 PROTEIN"/>
    <property type="match status" value="1"/>
</dbReference>
<evidence type="ECO:0000256" key="4">
    <source>
        <dbReference type="ARBA" id="ARBA00022670"/>
    </source>
</evidence>
<dbReference type="PRINTS" id="PR00765">
    <property type="entry name" value="CRBOXYPTASEA"/>
</dbReference>
<evidence type="ECO:0000259" key="12">
    <source>
        <dbReference type="PROSITE" id="PS52035"/>
    </source>
</evidence>
<evidence type="ECO:0000256" key="8">
    <source>
        <dbReference type="ARBA" id="ARBA00022833"/>
    </source>
</evidence>
<keyword evidence="9" id="KW-0482">Metalloprotease</keyword>
<dbReference type="PROSITE" id="PS52035">
    <property type="entry name" value="PEPTIDASE_M14"/>
    <property type="match status" value="1"/>
</dbReference>
<dbReference type="SUPFAM" id="SSF53187">
    <property type="entry name" value="Zn-dependent exopeptidases"/>
    <property type="match status" value="1"/>
</dbReference>
<comment type="cofactor">
    <cofactor evidence="1">
        <name>Zn(2+)</name>
        <dbReference type="ChEBI" id="CHEBI:29105"/>
    </cofactor>
</comment>
<dbReference type="InterPro" id="IPR000834">
    <property type="entry name" value="Peptidase_M14"/>
</dbReference>
<evidence type="ECO:0000256" key="6">
    <source>
        <dbReference type="ARBA" id="ARBA00022729"/>
    </source>
</evidence>
<evidence type="ECO:0000256" key="5">
    <source>
        <dbReference type="ARBA" id="ARBA00022723"/>
    </source>
</evidence>
<dbReference type="Pfam" id="PF00246">
    <property type="entry name" value="Peptidase_M14"/>
    <property type="match status" value="1"/>
</dbReference>
<dbReference type="SMART" id="SM00631">
    <property type="entry name" value="Zn_pept"/>
    <property type="match status" value="1"/>
</dbReference>
<dbReference type="AlphaFoldDB" id="C1BZV6"/>
<dbReference type="GO" id="GO:0004181">
    <property type="term" value="F:metallocarboxypeptidase activity"/>
    <property type="evidence" value="ECO:0007669"/>
    <property type="project" value="InterPro"/>
</dbReference>
<feature type="chain" id="PRO_5002907822" evidence="11">
    <location>
        <begin position="31"/>
        <end position="437"/>
    </location>
</feature>
<evidence type="ECO:0000256" key="10">
    <source>
        <dbReference type="PROSITE-ProRule" id="PRU01379"/>
    </source>
</evidence>
<dbReference type="Gene3D" id="3.40.630.10">
    <property type="entry name" value="Zn peptidases"/>
    <property type="match status" value="1"/>
</dbReference>
<dbReference type="FunFam" id="3.40.630.10:FF:000084">
    <property type="entry name" value="Carboxypeptidase B2"/>
    <property type="match status" value="1"/>
</dbReference>
<protein>
    <submittedName>
        <fullName evidence="13">Carboxypeptidase B</fullName>
    </submittedName>
</protein>
<keyword evidence="6 11" id="KW-0732">Signal</keyword>
<evidence type="ECO:0000256" key="11">
    <source>
        <dbReference type="SAM" id="SignalP"/>
    </source>
</evidence>
<gene>
    <name evidence="13" type="primary">CBPB</name>
</gene>
<dbReference type="PANTHER" id="PTHR11705">
    <property type="entry name" value="PROTEASE FAMILY M14 CARBOXYPEPTIDASE A,B"/>
    <property type="match status" value="1"/>
</dbReference>
<feature type="signal peptide" evidence="11">
    <location>
        <begin position="1"/>
        <end position="30"/>
    </location>
</feature>
<organism evidence="13">
    <name type="scientific">Caligus clemensi</name>
    <name type="common">Sea louse</name>
    <dbReference type="NCBI Taxonomy" id="344056"/>
    <lineage>
        <taxon>Eukaryota</taxon>
        <taxon>Metazoa</taxon>
        <taxon>Ecdysozoa</taxon>
        <taxon>Arthropoda</taxon>
        <taxon>Crustacea</taxon>
        <taxon>Multicrustacea</taxon>
        <taxon>Hexanauplia</taxon>
        <taxon>Copepoda</taxon>
        <taxon>Siphonostomatoida</taxon>
        <taxon>Caligidae</taxon>
        <taxon>Caligus</taxon>
    </lineage>
</organism>
<keyword evidence="7" id="KW-0378">Hydrolase</keyword>
<feature type="active site" description="Proton donor/acceptor" evidence="10">
    <location>
        <position position="386"/>
    </location>
</feature>
<keyword evidence="4" id="KW-0645">Protease</keyword>
<evidence type="ECO:0000256" key="7">
    <source>
        <dbReference type="ARBA" id="ARBA00022801"/>
    </source>
</evidence>
<feature type="domain" description="Peptidase M14" evidence="12">
    <location>
        <begin position="123"/>
        <end position="420"/>
    </location>
</feature>